<gene>
    <name evidence="2" type="ORF">SAMN04488692_101117</name>
</gene>
<dbReference type="EMBL" id="FNGO01000001">
    <property type="protein sequence ID" value="SDL08542.1"/>
    <property type="molecule type" value="Genomic_DNA"/>
</dbReference>
<dbReference type="STRING" id="321763.SAMN04488692_101117"/>
<reference evidence="2 3" key="1">
    <citation type="submission" date="2016-10" db="EMBL/GenBank/DDBJ databases">
        <authorList>
            <person name="de Groot N.N."/>
        </authorList>
    </citation>
    <scope>NUCLEOTIDE SEQUENCE [LARGE SCALE GENOMIC DNA]</scope>
    <source>
        <strain evidence="2 3">SLAS-1</strain>
    </source>
</reference>
<organism evidence="2 3">
    <name type="scientific">Halarsenatibacter silvermanii</name>
    <dbReference type="NCBI Taxonomy" id="321763"/>
    <lineage>
        <taxon>Bacteria</taxon>
        <taxon>Bacillati</taxon>
        <taxon>Bacillota</taxon>
        <taxon>Clostridia</taxon>
        <taxon>Halanaerobiales</taxon>
        <taxon>Halarsenatibacteraceae</taxon>
        <taxon>Halarsenatibacter</taxon>
    </lineage>
</organism>
<evidence type="ECO:0000256" key="1">
    <source>
        <dbReference type="SAM" id="Coils"/>
    </source>
</evidence>
<accession>A0A1G9H6N0</accession>
<evidence type="ECO:0000313" key="2">
    <source>
        <dbReference type="EMBL" id="SDL08542.1"/>
    </source>
</evidence>
<dbReference type="AlphaFoldDB" id="A0A1G9H6N0"/>
<dbReference type="RefSeq" id="WP_089757631.1">
    <property type="nucleotide sequence ID" value="NZ_FNGO01000001.1"/>
</dbReference>
<feature type="coiled-coil region" evidence="1">
    <location>
        <begin position="11"/>
        <end position="38"/>
    </location>
</feature>
<feature type="coiled-coil region" evidence="1">
    <location>
        <begin position="82"/>
        <end position="142"/>
    </location>
</feature>
<sequence>MIADNDGDRIKSAYEKAMERAEDMIEDTEGSINYERREEIKPKLSRYFQGGIDSDELWQEFSGAEEDELKMAQEMIIESLGLNSSEEEIEKRRQAVLALEDLKDSSQVRTAERALDQASKVVQQYNSEQERLRSKLKDMMRQQMQDQQQRGQLNGDAVTMQAVQNMDEETRRRIARTREQMENKFQEQWDEVKGQLLDALGLEK</sequence>
<protein>
    <submittedName>
        <fullName evidence="2">Uncharacterized protein</fullName>
    </submittedName>
</protein>
<keyword evidence="1" id="KW-0175">Coiled coil</keyword>
<keyword evidence="3" id="KW-1185">Reference proteome</keyword>
<evidence type="ECO:0000313" key="3">
    <source>
        <dbReference type="Proteomes" id="UP000199476"/>
    </source>
</evidence>
<dbReference type="OrthoDB" id="2111473at2"/>
<proteinExistence type="predicted"/>
<dbReference type="Proteomes" id="UP000199476">
    <property type="component" value="Unassembled WGS sequence"/>
</dbReference>
<name>A0A1G9H6N0_9FIRM</name>